<accession>A0A7K3M4I3</accession>
<dbReference type="EMBL" id="WLZY01000004">
    <property type="protein sequence ID" value="NDL57947.1"/>
    <property type="molecule type" value="Genomic_DNA"/>
</dbReference>
<gene>
    <name evidence="2" type="ORF">F7O44_12765</name>
</gene>
<dbReference type="GO" id="GO:0022857">
    <property type="term" value="F:transmembrane transporter activity"/>
    <property type="evidence" value="ECO:0007669"/>
    <property type="project" value="InterPro"/>
</dbReference>
<dbReference type="Pfam" id="PF04069">
    <property type="entry name" value="OpuAC"/>
    <property type="match status" value="1"/>
</dbReference>
<organism evidence="2 3">
    <name type="scientific">Phytoactinopolyspora mesophila</name>
    <dbReference type="NCBI Taxonomy" id="2650750"/>
    <lineage>
        <taxon>Bacteria</taxon>
        <taxon>Bacillati</taxon>
        <taxon>Actinomycetota</taxon>
        <taxon>Actinomycetes</taxon>
        <taxon>Jiangellales</taxon>
        <taxon>Jiangellaceae</taxon>
        <taxon>Phytoactinopolyspora</taxon>
    </lineage>
</organism>
<name>A0A7K3M4I3_9ACTN</name>
<evidence type="ECO:0000259" key="1">
    <source>
        <dbReference type="Pfam" id="PF04069"/>
    </source>
</evidence>
<feature type="domain" description="ABC-type glycine betaine transport system substrate-binding" evidence="1">
    <location>
        <begin position="58"/>
        <end position="325"/>
    </location>
</feature>
<dbReference type="Gene3D" id="3.40.190.10">
    <property type="entry name" value="Periplasmic binding protein-like II"/>
    <property type="match status" value="1"/>
</dbReference>
<evidence type="ECO:0000313" key="3">
    <source>
        <dbReference type="Proteomes" id="UP000460435"/>
    </source>
</evidence>
<comment type="caution">
    <text evidence="2">The sequence shown here is derived from an EMBL/GenBank/DDBJ whole genome shotgun (WGS) entry which is preliminary data.</text>
</comment>
<dbReference type="SUPFAM" id="SSF53850">
    <property type="entry name" value="Periplasmic binding protein-like II"/>
    <property type="match status" value="1"/>
</dbReference>
<dbReference type="Proteomes" id="UP000460435">
    <property type="component" value="Unassembled WGS sequence"/>
</dbReference>
<keyword evidence="3" id="KW-1185">Reference proteome</keyword>
<dbReference type="GO" id="GO:0043190">
    <property type="term" value="C:ATP-binding cassette (ABC) transporter complex"/>
    <property type="evidence" value="ECO:0007669"/>
    <property type="project" value="InterPro"/>
</dbReference>
<dbReference type="CDD" id="cd13611">
    <property type="entry name" value="PBP2_YehZ"/>
    <property type="match status" value="1"/>
</dbReference>
<evidence type="ECO:0000313" key="2">
    <source>
        <dbReference type="EMBL" id="NDL57947.1"/>
    </source>
</evidence>
<reference evidence="2 3" key="1">
    <citation type="submission" date="2019-11" db="EMBL/GenBank/DDBJ databases">
        <authorList>
            <person name="Li X.-J."/>
            <person name="Feng X.-M."/>
        </authorList>
    </citation>
    <scope>NUCLEOTIDE SEQUENCE [LARGE SCALE GENOMIC DNA]</scope>
    <source>
        <strain evidence="2 3">XMNu-373</strain>
    </source>
</reference>
<dbReference type="Gene3D" id="3.40.190.120">
    <property type="entry name" value="Osmoprotection protein (prox), domain 2"/>
    <property type="match status" value="1"/>
</dbReference>
<sequence length="332" mass="35374">MQSTGIAGPLSSGKLRIAAPLAVIGLLTSGCFGDSDSQGGAEPGRLAENVSLDDAKFTVGSKEFTEQLILCEITAIALQSVGADIERQCGLAGSDTTRTALTSGNIDMYWEYTGTAWISYLQHTEPVDGPDEQHRAVAEEDEADNDIVWLDYAPFNNTYAIAAADGIIEEYGVTTLSDYADLANSDPAAASLCVNSEFSVRNDGLPGVQESYGFEMASNNLATLEEGSIYNAIGKSDPCNFGMVATTDGRIQGLGLTVLEDDNGFFPVYNPAVTVRKPVIDEHPELAEVLNPIAAALSTEAMQQLNSEVDIDGERVEDVAREWLRSHGFVGD</sequence>
<dbReference type="InterPro" id="IPR007210">
    <property type="entry name" value="ABC_Gly_betaine_transp_sub-bd"/>
</dbReference>
<dbReference type="AlphaFoldDB" id="A0A7K3M4I3"/>
<proteinExistence type="predicted"/>
<protein>
    <submittedName>
        <fullName evidence="2">Glycine/betaine ABC transporter substrate-binding protein</fullName>
    </submittedName>
</protein>